<dbReference type="InterPro" id="IPR038879">
    <property type="entry name" value="GOPC"/>
</dbReference>
<dbReference type="GO" id="GO:0044325">
    <property type="term" value="F:transmembrane transporter binding"/>
    <property type="evidence" value="ECO:0007669"/>
    <property type="project" value="TreeGrafter"/>
</dbReference>
<protein>
    <submittedName>
        <fullName evidence="1">Golgi-associated PDZ and coiled-coil motif-containing protein-like</fullName>
    </submittedName>
</protein>
<dbReference type="AlphaFoldDB" id="A0A1V9X2H2"/>
<dbReference type="PANTHER" id="PTHR16528:SF2">
    <property type="entry name" value="GOLGI-ASSOCIATED PDZ AND COILED-COIL MOTIF-CONTAINING PROTEIN"/>
    <property type="match status" value="1"/>
</dbReference>
<accession>A0A1V9X2H2</accession>
<dbReference type="Proteomes" id="UP000192247">
    <property type="component" value="Unassembled WGS sequence"/>
</dbReference>
<dbReference type="InParanoid" id="A0A1V9X2H2"/>
<dbReference type="PANTHER" id="PTHR16528">
    <property type="entry name" value="GOLGI-ASSOCIATED PDZ AND COILED-COIL MOTIF-CONTAINING"/>
    <property type="match status" value="1"/>
</dbReference>
<reference evidence="1 2" key="1">
    <citation type="journal article" date="2017" name="Gigascience">
        <title>Draft genome of the honey bee ectoparasitic mite, Tropilaelaps mercedesae, is shaped by the parasitic life history.</title>
        <authorList>
            <person name="Dong X."/>
            <person name="Armstrong S.D."/>
            <person name="Xia D."/>
            <person name="Makepeace B.L."/>
            <person name="Darby A.C."/>
            <person name="Kadowaki T."/>
        </authorList>
    </citation>
    <scope>NUCLEOTIDE SEQUENCE [LARGE SCALE GENOMIC DNA]</scope>
    <source>
        <strain evidence="1">Wuxi-XJTLU</strain>
    </source>
</reference>
<dbReference type="GO" id="GO:0005794">
    <property type="term" value="C:Golgi apparatus"/>
    <property type="evidence" value="ECO:0007669"/>
    <property type="project" value="InterPro"/>
</dbReference>
<proteinExistence type="predicted"/>
<evidence type="ECO:0000313" key="2">
    <source>
        <dbReference type="Proteomes" id="UP000192247"/>
    </source>
</evidence>
<name>A0A1V9X2H2_9ACAR</name>
<dbReference type="OrthoDB" id="10063653at2759"/>
<dbReference type="GO" id="GO:0016020">
    <property type="term" value="C:membrane"/>
    <property type="evidence" value="ECO:0007669"/>
    <property type="project" value="TreeGrafter"/>
</dbReference>
<sequence>MGSTDNSASPGRVALKWVQLLEKEFDKVYIELDSMLGDLEEEHQPLCYQGKELLSAMCAAFGQLVHKALAVCELNVKLQTLNELNYFAIWIQSIWIQSGRLLVLYLQQ</sequence>
<organism evidence="1 2">
    <name type="scientific">Tropilaelaps mercedesae</name>
    <dbReference type="NCBI Taxonomy" id="418985"/>
    <lineage>
        <taxon>Eukaryota</taxon>
        <taxon>Metazoa</taxon>
        <taxon>Ecdysozoa</taxon>
        <taxon>Arthropoda</taxon>
        <taxon>Chelicerata</taxon>
        <taxon>Arachnida</taxon>
        <taxon>Acari</taxon>
        <taxon>Parasitiformes</taxon>
        <taxon>Mesostigmata</taxon>
        <taxon>Gamasina</taxon>
        <taxon>Dermanyssoidea</taxon>
        <taxon>Laelapidae</taxon>
        <taxon>Tropilaelaps</taxon>
    </lineage>
</organism>
<dbReference type="GO" id="GO:2000009">
    <property type="term" value="P:negative regulation of protein localization to cell surface"/>
    <property type="evidence" value="ECO:0007669"/>
    <property type="project" value="TreeGrafter"/>
</dbReference>
<keyword evidence="2" id="KW-1185">Reference proteome</keyword>
<dbReference type="EMBL" id="MNPL01027792">
    <property type="protein sequence ID" value="OQR67694.1"/>
    <property type="molecule type" value="Genomic_DNA"/>
</dbReference>
<gene>
    <name evidence="1" type="ORF">BIW11_13363</name>
</gene>
<dbReference type="GO" id="GO:0030140">
    <property type="term" value="C:trans-Golgi network transport vesicle"/>
    <property type="evidence" value="ECO:0007669"/>
    <property type="project" value="TreeGrafter"/>
</dbReference>
<comment type="caution">
    <text evidence="1">The sequence shown here is derived from an EMBL/GenBank/DDBJ whole genome shotgun (WGS) entry which is preliminary data.</text>
</comment>
<dbReference type="STRING" id="418985.A0A1V9X2H2"/>
<evidence type="ECO:0000313" key="1">
    <source>
        <dbReference type="EMBL" id="OQR67694.1"/>
    </source>
</evidence>